<protein>
    <submittedName>
        <fullName evidence="2">Uncharacterized protein</fullName>
    </submittedName>
</protein>
<feature type="signal peptide" evidence="1">
    <location>
        <begin position="1"/>
        <end position="19"/>
    </location>
</feature>
<accession>A0A9P7YEG9</accession>
<proteinExistence type="predicted"/>
<sequence>MQFTIITLSFLGSLAYAFAIPKNVFDINKLSCRADGRNAVTSLLEIAPLSKSCDGAEFKDECATSEQAAPFLIQAFQDFQITNPNEIAAVLGLIALESGQFKYNINHFPGNPGQGTRNMQGPDFNLDFARSFPNLKAKADAITTAPTTAGLSKDQLNAVRALVLPDMYSWASAAWFLTTKCADARPAIQKGGDEGLEAYMACVGTTITPERAEFNTKAAKAIMG</sequence>
<name>A0A9P7YEG9_9HELO</name>
<feature type="chain" id="PRO_5040233373" evidence="1">
    <location>
        <begin position="20"/>
        <end position="224"/>
    </location>
</feature>
<gene>
    <name evidence="2" type="ORF">BJ875DRAFT_112274</name>
</gene>
<dbReference type="EMBL" id="MU251591">
    <property type="protein sequence ID" value="KAG9231605.1"/>
    <property type="molecule type" value="Genomic_DNA"/>
</dbReference>
<evidence type="ECO:0000256" key="1">
    <source>
        <dbReference type="SAM" id="SignalP"/>
    </source>
</evidence>
<dbReference type="AlphaFoldDB" id="A0A9P7YEG9"/>
<organism evidence="2 3">
    <name type="scientific">Amylocarpus encephaloides</name>
    <dbReference type="NCBI Taxonomy" id="45428"/>
    <lineage>
        <taxon>Eukaryota</taxon>
        <taxon>Fungi</taxon>
        <taxon>Dikarya</taxon>
        <taxon>Ascomycota</taxon>
        <taxon>Pezizomycotina</taxon>
        <taxon>Leotiomycetes</taxon>
        <taxon>Helotiales</taxon>
        <taxon>Helotiales incertae sedis</taxon>
        <taxon>Amylocarpus</taxon>
    </lineage>
</organism>
<comment type="caution">
    <text evidence="2">The sequence shown here is derived from an EMBL/GenBank/DDBJ whole genome shotgun (WGS) entry which is preliminary data.</text>
</comment>
<dbReference type="OrthoDB" id="2349272at2759"/>
<dbReference type="Proteomes" id="UP000824998">
    <property type="component" value="Unassembled WGS sequence"/>
</dbReference>
<keyword evidence="3" id="KW-1185">Reference proteome</keyword>
<reference evidence="2" key="1">
    <citation type="journal article" date="2021" name="IMA Fungus">
        <title>Genomic characterization of three marine fungi, including Emericellopsis atlantica sp. nov. with signatures of a generalist lifestyle and marine biomass degradation.</title>
        <authorList>
            <person name="Hagestad O.C."/>
            <person name="Hou L."/>
            <person name="Andersen J.H."/>
            <person name="Hansen E.H."/>
            <person name="Altermark B."/>
            <person name="Li C."/>
            <person name="Kuhnert E."/>
            <person name="Cox R.J."/>
            <person name="Crous P.W."/>
            <person name="Spatafora J.W."/>
            <person name="Lail K."/>
            <person name="Amirebrahimi M."/>
            <person name="Lipzen A."/>
            <person name="Pangilinan J."/>
            <person name="Andreopoulos W."/>
            <person name="Hayes R.D."/>
            <person name="Ng V."/>
            <person name="Grigoriev I.V."/>
            <person name="Jackson S.A."/>
            <person name="Sutton T.D.S."/>
            <person name="Dobson A.D.W."/>
            <person name="Rama T."/>
        </authorList>
    </citation>
    <scope>NUCLEOTIDE SEQUENCE</scope>
    <source>
        <strain evidence="2">TRa018bII</strain>
    </source>
</reference>
<evidence type="ECO:0000313" key="2">
    <source>
        <dbReference type="EMBL" id="KAG9231605.1"/>
    </source>
</evidence>
<evidence type="ECO:0000313" key="3">
    <source>
        <dbReference type="Proteomes" id="UP000824998"/>
    </source>
</evidence>
<keyword evidence="1" id="KW-0732">Signal</keyword>